<organism evidence="1">
    <name type="scientific">marine sediment metagenome</name>
    <dbReference type="NCBI Taxonomy" id="412755"/>
    <lineage>
        <taxon>unclassified sequences</taxon>
        <taxon>metagenomes</taxon>
        <taxon>ecological metagenomes</taxon>
    </lineage>
</organism>
<accession>A0A0F9HUF6</accession>
<sequence>MKKRKPGDLIEVLWTDTIQGTDGWVSRGGITDDTDGTITVAAGTGLIRATDSAVAEVLFTDWAAEAGANVNLADNDTSYIYVEYTGGTPAVFARTTESTDYNTKILLAVIAREGTTLHINAAEKHVVGDHANSMIRRMKETMRYGRVSGGIISATGTRNFGLTAGNWWLGLTEFTTAAFDSSGADRFSYFYRQVSDSGWNEVATQAAIHQTNYDDNSGTLATLSNNKYGVHWVYLETDDHLAVVYGQGDYTLAQAEDAQSPGGLPERLAVQGILVGKIILKESDAAFTQIESAFETTFAGSLAQDHGSLAGLADDDHTQYILKSLLTTRGDIIYRNATVPARLAKGTEGFALIMGANDPGWAAIPGVIENAEIWRLVGNTAINANPLVLTGTMEADDTSGAGSLGSAMSVTSGIFTFPQTGIWEIVFIGSEFHSGGGGTTRISIERTENDTDYAVVSTALQTCVSNERKAAICSFIFEVASLANDKVRFSAADEGGNDWSLQGSSTDNISYFVFKRLGAV</sequence>
<protein>
    <submittedName>
        <fullName evidence="1">Uncharacterized protein</fullName>
    </submittedName>
</protein>
<dbReference type="AlphaFoldDB" id="A0A0F9HUF6"/>
<dbReference type="EMBL" id="LAZR01014141">
    <property type="protein sequence ID" value="KKM18802.1"/>
    <property type="molecule type" value="Genomic_DNA"/>
</dbReference>
<comment type="caution">
    <text evidence="1">The sequence shown here is derived from an EMBL/GenBank/DDBJ whole genome shotgun (WGS) entry which is preliminary data.</text>
</comment>
<proteinExistence type="predicted"/>
<name>A0A0F9HUF6_9ZZZZ</name>
<evidence type="ECO:0000313" key="1">
    <source>
        <dbReference type="EMBL" id="KKM18802.1"/>
    </source>
</evidence>
<gene>
    <name evidence="1" type="ORF">LCGC14_1662050</name>
</gene>
<reference evidence="1" key="1">
    <citation type="journal article" date="2015" name="Nature">
        <title>Complex archaea that bridge the gap between prokaryotes and eukaryotes.</title>
        <authorList>
            <person name="Spang A."/>
            <person name="Saw J.H."/>
            <person name="Jorgensen S.L."/>
            <person name="Zaremba-Niedzwiedzka K."/>
            <person name="Martijn J."/>
            <person name="Lind A.E."/>
            <person name="van Eijk R."/>
            <person name="Schleper C."/>
            <person name="Guy L."/>
            <person name="Ettema T.J."/>
        </authorList>
    </citation>
    <scope>NUCLEOTIDE SEQUENCE</scope>
</reference>